<dbReference type="InterPro" id="IPR050963">
    <property type="entry name" value="Sirohydro_Cobaltochel/CbiX"/>
</dbReference>
<gene>
    <name evidence="3" type="ORF">ESP51_19960</name>
</gene>
<keyword evidence="1" id="KW-0479">Metal-binding</keyword>
<dbReference type="CDD" id="cd03416">
    <property type="entry name" value="CbiX_SirB_N"/>
    <property type="match status" value="1"/>
</dbReference>
<name>A0A4Q2KQT7_9MICO</name>
<keyword evidence="2" id="KW-0456">Lyase</keyword>
<dbReference type="GO" id="GO:0016829">
    <property type="term" value="F:lyase activity"/>
    <property type="evidence" value="ECO:0007669"/>
    <property type="project" value="UniProtKB-KW"/>
</dbReference>
<accession>A0A4Q2KQT7</accession>
<dbReference type="OrthoDB" id="7345302at2"/>
<evidence type="ECO:0000256" key="2">
    <source>
        <dbReference type="ARBA" id="ARBA00023239"/>
    </source>
</evidence>
<dbReference type="RefSeq" id="WP_129522615.1">
    <property type="nucleotide sequence ID" value="NZ_SDPN01000077.1"/>
</dbReference>
<dbReference type="AlphaFoldDB" id="A0A4Q2KQT7"/>
<dbReference type="SUPFAM" id="SSF53800">
    <property type="entry name" value="Chelatase"/>
    <property type="match status" value="1"/>
</dbReference>
<dbReference type="CDD" id="cd03414">
    <property type="entry name" value="CbiX_SirB_C"/>
    <property type="match status" value="1"/>
</dbReference>
<dbReference type="PANTHER" id="PTHR33542:SF5">
    <property type="entry name" value="FERROCHELATASE CHE1"/>
    <property type="match status" value="1"/>
</dbReference>
<evidence type="ECO:0000313" key="4">
    <source>
        <dbReference type="Proteomes" id="UP000293865"/>
    </source>
</evidence>
<organism evidence="3 4">
    <name type="scientific">Agromyces albus</name>
    <dbReference type="NCBI Taxonomy" id="205332"/>
    <lineage>
        <taxon>Bacteria</taxon>
        <taxon>Bacillati</taxon>
        <taxon>Actinomycetota</taxon>
        <taxon>Actinomycetes</taxon>
        <taxon>Micrococcales</taxon>
        <taxon>Microbacteriaceae</taxon>
        <taxon>Agromyces</taxon>
    </lineage>
</organism>
<dbReference type="Proteomes" id="UP000293865">
    <property type="component" value="Unassembled WGS sequence"/>
</dbReference>
<dbReference type="InterPro" id="IPR002762">
    <property type="entry name" value="CbiX-like"/>
</dbReference>
<dbReference type="Gene3D" id="3.40.50.1400">
    <property type="match status" value="2"/>
</dbReference>
<comment type="caution">
    <text evidence="3">The sequence shown here is derived from an EMBL/GenBank/DDBJ whole genome shotgun (WGS) entry which is preliminary data.</text>
</comment>
<evidence type="ECO:0000313" key="3">
    <source>
        <dbReference type="EMBL" id="RXZ66927.1"/>
    </source>
</evidence>
<keyword evidence="4" id="KW-1185">Reference proteome</keyword>
<proteinExistence type="predicted"/>
<evidence type="ECO:0000256" key="1">
    <source>
        <dbReference type="ARBA" id="ARBA00022723"/>
    </source>
</evidence>
<dbReference type="PANTHER" id="PTHR33542">
    <property type="entry name" value="SIROHYDROCHLORIN FERROCHELATASE, CHLOROPLASTIC"/>
    <property type="match status" value="1"/>
</dbReference>
<dbReference type="EMBL" id="SDPN01000077">
    <property type="protein sequence ID" value="RXZ66927.1"/>
    <property type="molecule type" value="Genomic_DNA"/>
</dbReference>
<dbReference type="Pfam" id="PF01903">
    <property type="entry name" value="CbiX"/>
    <property type="match status" value="2"/>
</dbReference>
<protein>
    <submittedName>
        <fullName evidence="3">Sirohydrochlorin chelatase</fullName>
    </submittedName>
</protein>
<reference evidence="3 4" key="1">
    <citation type="submission" date="2019-01" db="EMBL/GenBank/DDBJ databases">
        <title>Agromyces.</title>
        <authorList>
            <person name="Li J."/>
        </authorList>
    </citation>
    <scope>NUCLEOTIDE SEQUENCE [LARGE SCALE GENOMIC DNA]</scope>
    <source>
        <strain evidence="3 4">DSM 15934</strain>
    </source>
</reference>
<dbReference type="GO" id="GO:0046872">
    <property type="term" value="F:metal ion binding"/>
    <property type="evidence" value="ECO:0007669"/>
    <property type="project" value="UniProtKB-KW"/>
</dbReference>
<sequence length="239" mass="24452">MTTLIACSHGTNDAAGRMAIRSIVDGIRRARPALSVHEAFVDVQGPDVGEVVSLLDPEGDAIIVPLLLSTGYHVRVDIARAAGAAASQVGVAASLGPHPVLAEILVERLVQAGATPADHVVLAAAGSSDPRAADDVERLATLLRTSWPGTVTIGYGASATPNVPTAVAAARATSGGRVVIASYLLAPGYFHDRLLEAGADVVSAPLAPDPRLAELAIDRYRSARLPLTGVNRTAGIGTR</sequence>